<gene>
    <name evidence="1" type="ORF">K443DRAFT_468347</name>
</gene>
<evidence type="ECO:0000313" key="2">
    <source>
        <dbReference type="Proteomes" id="UP000054477"/>
    </source>
</evidence>
<dbReference type="AlphaFoldDB" id="A0A0C9X2E5"/>
<evidence type="ECO:0000313" key="1">
    <source>
        <dbReference type="EMBL" id="KIJ91816.1"/>
    </source>
</evidence>
<dbReference type="HOGENOM" id="CLU_1992978_0_0_1"/>
<organism evidence="1 2">
    <name type="scientific">Laccaria amethystina LaAM-08-1</name>
    <dbReference type="NCBI Taxonomy" id="1095629"/>
    <lineage>
        <taxon>Eukaryota</taxon>
        <taxon>Fungi</taxon>
        <taxon>Dikarya</taxon>
        <taxon>Basidiomycota</taxon>
        <taxon>Agaricomycotina</taxon>
        <taxon>Agaricomycetes</taxon>
        <taxon>Agaricomycetidae</taxon>
        <taxon>Agaricales</taxon>
        <taxon>Agaricineae</taxon>
        <taxon>Hydnangiaceae</taxon>
        <taxon>Laccaria</taxon>
    </lineage>
</organism>
<proteinExistence type="predicted"/>
<reference evidence="1 2" key="1">
    <citation type="submission" date="2014-04" db="EMBL/GenBank/DDBJ databases">
        <authorList>
            <consortium name="DOE Joint Genome Institute"/>
            <person name="Kuo A."/>
            <person name="Kohler A."/>
            <person name="Nagy L.G."/>
            <person name="Floudas D."/>
            <person name="Copeland A."/>
            <person name="Barry K.W."/>
            <person name="Cichocki N."/>
            <person name="Veneault-Fourrey C."/>
            <person name="LaButti K."/>
            <person name="Lindquist E.A."/>
            <person name="Lipzen A."/>
            <person name="Lundell T."/>
            <person name="Morin E."/>
            <person name="Murat C."/>
            <person name="Sun H."/>
            <person name="Tunlid A."/>
            <person name="Henrissat B."/>
            <person name="Grigoriev I.V."/>
            <person name="Hibbett D.S."/>
            <person name="Martin F."/>
            <person name="Nordberg H.P."/>
            <person name="Cantor M.N."/>
            <person name="Hua S.X."/>
        </authorList>
    </citation>
    <scope>NUCLEOTIDE SEQUENCE [LARGE SCALE GENOMIC DNA]</scope>
    <source>
        <strain evidence="1 2">LaAM-08-1</strain>
    </source>
</reference>
<dbReference type="EMBL" id="KN838964">
    <property type="protein sequence ID" value="KIJ91816.1"/>
    <property type="molecule type" value="Genomic_DNA"/>
</dbReference>
<protein>
    <submittedName>
        <fullName evidence="1">Uncharacterized protein</fullName>
    </submittedName>
</protein>
<dbReference type="Proteomes" id="UP000054477">
    <property type="component" value="Unassembled WGS sequence"/>
</dbReference>
<reference evidence="2" key="2">
    <citation type="submission" date="2015-01" db="EMBL/GenBank/DDBJ databases">
        <title>Evolutionary Origins and Diversification of the Mycorrhizal Mutualists.</title>
        <authorList>
            <consortium name="DOE Joint Genome Institute"/>
            <consortium name="Mycorrhizal Genomics Consortium"/>
            <person name="Kohler A."/>
            <person name="Kuo A."/>
            <person name="Nagy L.G."/>
            <person name="Floudas D."/>
            <person name="Copeland A."/>
            <person name="Barry K.W."/>
            <person name="Cichocki N."/>
            <person name="Veneault-Fourrey C."/>
            <person name="LaButti K."/>
            <person name="Lindquist E.A."/>
            <person name="Lipzen A."/>
            <person name="Lundell T."/>
            <person name="Morin E."/>
            <person name="Murat C."/>
            <person name="Riley R."/>
            <person name="Ohm R."/>
            <person name="Sun H."/>
            <person name="Tunlid A."/>
            <person name="Henrissat B."/>
            <person name="Grigoriev I.V."/>
            <person name="Hibbett D.S."/>
            <person name="Martin F."/>
        </authorList>
    </citation>
    <scope>NUCLEOTIDE SEQUENCE [LARGE SCALE GENOMIC DNA]</scope>
    <source>
        <strain evidence="2">LaAM-08-1</strain>
    </source>
</reference>
<sequence length="125" mass="14659">MVDCRYMHSSDMHSKFISNGLRSPPFLRGLYSNLILSCWAYALLQFSRLEPNAHSLPPHTHNLLLCCNPTTKRRTFPAFPPLICASTLYFTARIYASSPPSWKIFFFCIRGWRRYQERMFHSQPP</sequence>
<name>A0A0C9X2E5_9AGAR</name>
<accession>A0A0C9X2E5</accession>
<keyword evidence="2" id="KW-1185">Reference proteome</keyword>